<organism evidence="3 4">
    <name type="scientific">Leucocoprinus leucothites</name>
    <dbReference type="NCBI Taxonomy" id="201217"/>
    <lineage>
        <taxon>Eukaryota</taxon>
        <taxon>Fungi</taxon>
        <taxon>Dikarya</taxon>
        <taxon>Basidiomycota</taxon>
        <taxon>Agaricomycotina</taxon>
        <taxon>Agaricomycetes</taxon>
        <taxon>Agaricomycetidae</taxon>
        <taxon>Agaricales</taxon>
        <taxon>Agaricineae</taxon>
        <taxon>Agaricaceae</taxon>
        <taxon>Leucocoprinus</taxon>
    </lineage>
</organism>
<dbReference type="PANTHER" id="PTHR42663:SF6">
    <property type="entry name" value="HYDROLASE C777.06C-RELATED"/>
    <property type="match status" value="1"/>
</dbReference>
<dbReference type="Proteomes" id="UP000559027">
    <property type="component" value="Unassembled WGS sequence"/>
</dbReference>
<protein>
    <recommendedName>
        <fullName evidence="2">Metallo-beta-lactamase domain-containing protein</fullName>
    </recommendedName>
</protein>
<dbReference type="CDD" id="cd16279">
    <property type="entry name" value="metallo-hydrolase-like_MBL-fold"/>
    <property type="match status" value="1"/>
</dbReference>
<dbReference type="Pfam" id="PF12706">
    <property type="entry name" value="Lactamase_B_2"/>
    <property type="match status" value="1"/>
</dbReference>
<comment type="caution">
    <text evidence="3">The sequence shown here is derived from an EMBL/GenBank/DDBJ whole genome shotgun (WGS) entry which is preliminary data.</text>
</comment>
<dbReference type="InterPro" id="IPR036866">
    <property type="entry name" value="RibonucZ/Hydroxyglut_hydro"/>
</dbReference>
<dbReference type="EMBL" id="JAACJO010000007">
    <property type="protein sequence ID" value="KAF5355768.1"/>
    <property type="molecule type" value="Genomic_DNA"/>
</dbReference>
<feature type="compositionally biased region" description="Polar residues" evidence="1">
    <location>
        <begin position="220"/>
        <end position="239"/>
    </location>
</feature>
<gene>
    <name evidence="3" type="ORF">D9756_004045</name>
</gene>
<proteinExistence type="predicted"/>
<reference evidence="3 4" key="1">
    <citation type="journal article" date="2020" name="ISME J.">
        <title>Uncovering the hidden diversity of litter-decomposition mechanisms in mushroom-forming fungi.</title>
        <authorList>
            <person name="Floudas D."/>
            <person name="Bentzer J."/>
            <person name="Ahren D."/>
            <person name="Johansson T."/>
            <person name="Persson P."/>
            <person name="Tunlid A."/>
        </authorList>
    </citation>
    <scope>NUCLEOTIDE SEQUENCE [LARGE SCALE GENOMIC DNA]</scope>
    <source>
        <strain evidence="3 4">CBS 146.42</strain>
    </source>
</reference>
<dbReference type="Gene3D" id="3.60.15.10">
    <property type="entry name" value="Ribonuclease Z/Hydroxyacylglutathione hydrolase-like"/>
    <property type="match status" value="1"/>
</dbReference>
<evidence type="ECO:0000259" key="2">
    <source>
        <dbReference type="Pfam" id="PF12706"/>
    </source>
</evidence>
<evidence type="ECO:0000313" key="3">
    <source>
        <dbReference type="EMBL" id="KAF5355768.1"/>
    </source>
</evidence>
<keyword evidence="4" id="KW-1185">Reference proteome</keyword>
<sequence length="405" mass="44392">MPSTVQASDDKAPTAVELIFLGTGTSSSIPHVDCLTYDPAIHTPCKTCLSTLNPEGKKNIRRNTGAVLRTKAKDGRSVTIVIDAGKTFQAAAVEWFPKFGLRRIDALLITHAHADAMNGLDDLRGWTLNGAIQPHIDVYLTQDTFTEVQRSFPYLVSKEFASGGGDVPDFKYHIINDKEPFEVEGTGIEITPFAVHHGRIFSKVPPPAYVVTPTATLPSTPTNSGINLPSRESSPSPTLEKQRTEKAIARKIEQGQGETIHPLLCLGFKIQEQLAYISDVSHIPDHVWDILRSGTSGPLPALILDCLRLRPHPSHLGIADSMRIARRVGATKTYLTGFSHDVAHEEYVTITEAVGGILKDEETLTESERNGIELVQGEQQLWVRPAHDGLRLFVSEDGSVHDESY</sequence>
<feature type="region of interest" description="Disordered" evidence="1">
    <location>
        <begin position="220"/>
        <end position="240"/>
    </location>
</feature>
<feature type="domain" description="Metallo-beta-lactamase" evidence="2">
    <location>
        <begin position="80"/>
        <end position="201"/>
    </location>
</feature>
<dbReference type="PANTHER" id="PTHR42663">
    <property type="entry name" value="HYDROLASE C777.06C-RELATED-RELATED"/>
    <property type="match status" value="1"/>
</dbReference>
<dbReference type="OrthoDB" id="341300at2759"/>
<dbReference type="AlphaFoldDB" id="A0A8H5G0Q7"/>
<evidence type="ECO:0000313" key="4">
    <source>
        <dbReference type="Proteomes" id="UP000559027"/>
    </source>
</evidence>
<dbReference type="SUPFAM" id="SSF56281">
    <property type="entry name" value="Metallo-hydrolase/oxidoreductase"/>
    <property type="match status" value="1"/>
</dbReference>
<dbReference type="InterPro" id="IPR001279">
    <property type="entry name" value="Metallo-B-lactamas"/>
</dbReference>
<name>A0A8H5G0Q7_9AGAR</name>
<evidence type="ECO:0000256" key="1">
    <source>
        <dbReference type="SAM" id="MobiDB-lite"/>
    </source>
</evidence>
<accession>A0A8H5G0Q7</accession>